<proteinExistence type="predicted"/>
<feature type="repeat" description="TPR" evidence="1">
    <location>
        <begin position="223"/>
        <end position="256"/>
    </location>
</feature>
<accession>A0ABR8IS14</accession>
<keyword evidence="4" id="KW-1185">Reference proteome</keyword>
<keyword evidence="2" id="KW-1133">Transmembrane helix</keyword>
<protein>
    <submittedName>
        <fullName evidence="3">Tetratricopeptide repeat protein</fullName>
    </submittedName>
</protein>
<evidence type="ECO:0000313" key="3">
    <source>
        <dbReference type="EMBL" id="MBD2686094.1"/>
    </source>
</evidence>
<dbReference type="PROSITE" id="PS50005">
    <property type="entry name" value="TPR"/>
    <property type="match status" value="1"/>
</dbReference>
<evidence type="ECO:0000313" key="4">
    <source>
        <dbReference type="Proteomes" id="UP000660270"/>
    </source>
</evidence>
<keyword evidence="2" id="KW-0812">Transmembrane</keyword>
<gene>
    <name evidence="3" type="ORF">H6G43_12895</name>
</gene>
<dbReference type="Pfam" id="PF13181">
    <property type="entry name" value="TPR_8"/>
    <property type="match status" value="2"/>
</dbReference>
<dbReference type="Proteomes" id="UP000660270">
    <property type="component" value="Unassembled WGS sequence"/>
</dbReference>
<reference evidence="3 4" key="1">
    <citation type="journal article" date="2020" name="ISME J.">
        <title>Comparative genomics reveals insights into cyanobacterial evolution and habitat adaptation.</title>
        <authorList>
            <person name="Chen M.Y."/>
            <person name="Teng W.K."/>
            <person name="Zhao L."/>
            <person name="Hu C.X."/>
            <person name="Zhou Y.K."/>
            <person name="Han B.P."/>
            <person name="Song L.R."/>
            <person name="Shu W.S."/>
        </authorList>
    </citation>
    <scope>NUCLEOTIDE SEQUENCE [LARGE SCALE GENOMIC DNA]</scope>
    <source>
        <strain evidence="3 4">FACHB-1249</strain>
    </source>
</reference>
<comment type="caution">
    <text evidence="3">The sequence shown here is derived from an EMBL/GenBank/DDBJ whole genome shotgun (WGS) entry which is preliminary data.</text>
</comment>
<name>A0ABR8IS14_APHFL</name>
<dbReference type="GeneID" id="78218267"/>
<evidence type="ECO:0000256" key="2">
    <source>
        <dbReference type="SAM" id="Phobius"/>
    </source>
</evidence>
<dbReference type="RefSeq" id="WP_190386370.1">
    <property type="nucleotide sequence ID" value="NZ_JACJTM010000026.1"/>
</dbReference>
<dbReference type="InterPro" id="IPR011990">
    <property type="entry name" value="TPR-like_helical_dom_sf"/>
</dbReference>
<dbReference type="EMBL" id="JACJTM010000026">
    <property type="protein sequence ID" value="MBD2686094.1"/>
    <property type="molecule type" value="Genomic_DNA"/>
</dbReference>
<keyword evidence="2" id="KW-0472">Membrane</keyword>
<evidence type="ECO:0000256" key="1">
    <source>
        <dbReference type="PROSITE-ProRule" id="PRU00339"/>
    </source>
</evidence>
<feature type="transmembrane region" description="Helical" evidence="2">
    <location>
        <begin position="21"/>
        <end position="41"/>
    </location>
</feature>
<dbReference type="Pfam" id="PF13424">
    <property type="entry name" value="TPR_12"/>
    <property type="match status" value="2"/>
</dbReference>
<keyword evidence="1" id="KW-0802">TPR repeat</keyword>
<dbReference type="Gene3D" id="1.25.40.10">
    <property type="entry name" value="Tetratricopeptide repeat domain"/>
    <property type="match status" value="2"/>
</dbReference>
<dbReference type="SMART" id="SM00028">
    <property type="entry name" value="TPR"/>
    <property type="match status" value="5"/>
</dbReference>
<organism evidence="3 4">
    <name type="scientific">Aphanizomenon flos-aquae FACHB-1249</name>
    <dbReference type="NCBI Taxonomy" id="2692889"/>
    <lineage>
        <taxon>Bacteria</taxon>
        <taxon>Bacillati</taxon>
        <taxon>Cyanobacteriota</taxon>
        <taxon>Cyanophyceae</taxon>
        <taxon>Nostocales</taxon>
        <taxon>Aphanizomenonaceae</taxon>
        <taxon>Aphanizomenon</taxon>
    </lineage>
</organism>
<dbReference type="InterPro" id="IPR019734">
    <property type="entry name" value="TPR_rpt"/>
</dbReference>
<sequence>MKQWYLLSRNLINIANLKLPVLTFYMVLFICLFTNTGVKAINITEQIQRPLNNYAGQSSRNAADKLLREGRQQLSQGFSQKALKLSLSALEIYHSLGDLKAQGLTYDLLANIYLQLSDINNAEDAIRRQVAIARDNQDFQNQIFALNNLATLFLEKGENIAAKQTLEEALIIARNVMNIEGQGLSLSNLSLVALRKGDYNEAVKIGKYALTFRRQISDTIGEANTLNNIGDAYLAMGDYQNTIDSYYLAMQLAKKSFQPSSQLRAIDGLVTANTIIGRYNQALKLLETRVKITDSMKNPAEYLKYLAISGDIYEKMGNFTKARDFYIQGISIAQKLEDSKQQSLLVYKLNELKRR</sequence>
<dbReference type="PANTHER" id="PTHR10098">
    <property type="entry name" value="RAPSYN-RELATED"/>
    <property type="match status" value="1"/>
</dbReference>
<dbReference type="SUPFAM" id="SSF48452">
    <property type="entry name" value="TPR-like"/>
    <property type="match status" value="1"/>
</dbReference>